<gene>
    <name evidence="4" type="ORF">ACFO0C_42080</name>
</gene>
<evidence type="ECO:0000313" key="5">
    <source>
        <dbReference type="Proteomes" id="UP001595867"/>
    </source>
</evidence>
<name>A0ABV8J6A8_9ACTN</name>
<feature type="compositionally biased region" description="Gly residues" evidence="3">
    <location>
        <begin position="44"/>
        <end position="57"/>
    </location>
</feature>
<dbReference type="PROSITE" id="PS00330">
    <property type="entry name" value="HEMOLYSIN_CALCIUM"/>
    <property type="match status" value="1"/>
</dbReference>
<proteinExistence type="predicted"/>
<dbReference type="Gene3D" id="2.150.10.10">
    <property type="entry name" value="Serralysin-like metalloprotease, C-terminal"/>
    <property type="match status" value="2"/>
</dbReference>
<dbReference type="EMBL" id="JBHSBL010000028">
    <property type="protein sequence ID" value="MFC4071566.1"/>
    <property type="molecule type" value="Genomic_DNA"/>
</dbReference>
<evidence type="ECO:0000313" key="4">
    <source>
        <dbReference type="EMBL" id="MFC4071566.1"/>
    </source>
</evidence>
<evidence type="ECO:0000256" key="1">
    <source>
        <dbReference type="ARBA" id="ARBA00004613"/>
    </source>
</evidence>
<organism evidence="4 5">
    <name type="scientific">Actinoplanes subglobosus</name>
    <dbReference type="NCBI Taxonomy" id="1547892"/>
    <lineage>
        <taxon>Bacteria</taxon>
        <taxon>Bacillati</taxon>
        <taxon>Actinomycetota</taxon>
        <taxon>Actinomycetes</taxon>
        <taxon>Micromonosporales</taxon>
        <taxon>Micromonosporaceae</taxon>
        <taxon>Actinoplanes</taxon>
    </lineage>
</organism>
<feature type="non-terminal residue" evidence="4">
    <location>
        <position position="1"/>
    </location>
</feature>
<dbReference type="PANTHER" id="PTHR38340">
    <property type="entry name" value="S-LAYER PROTEIN"/>
    <property type="match status" value="1"/>
</dbReference>
<feature type="region of interest" description="Disordered" evidence="3">
    <location>
        <begin position="1"/>
        <end position="100"/>
    </location>
</feature>
<dbReference type="InterPro" id="IPR018511">
    <property type="entry name" value="Hemolysin-typ_Ca-bd_CS"/>
</dbReference>
<dbReference type="PANTHER" id="PTHR38340:SF1">
    <property type="entry name" value="S-LAYER PROTEIN"/>
    <property type="match status" value="1"/>
</dbReference>
<evidence type="ECO:0000256" key="2">
    <source>
        <dbReference type="ARBA" id="ARBA00022525"/>
    </source>
</evidence>
<reference evidence="5" key="1">
    <citation type="journal article" date="2019" name="Int. J. Syst. Evol. Microbiol.">
        <title>The Global Catalogue of Microorganisms (GCM) 10K type strain sequencing project: providing services to taxonomists for standard genome sequencing and annotation.</title>
        <authorList>
            <consortium name="The Broad Institute Genomics Platform"/>
            <consortium name="The Broad Institute Genome Sequencing Center for Infectious Disease"/>
            <person name="Wu L."/>
            <person name="Ma J."/>
        </authorList>
    </citation>
    <scope>NUCLEOTIDE SEQUENCE [LARGE SCALE GENOMIC DNA]</scope>
    <source>
        <strain evidence="5">TBRC 5832</strain>
    </source>
</reference>
<dbReference type="InterPro" id="IPR011049">
    <property type="entry name" value="Serralysin-like_metalloprot_C"/>
</dbReference>
<feature type="compositionally biased region" description="Basic and acidic residues" evidence="3">
    <location>
        <begin position="74"/>
        <end position="88"/>
    </location>
</feature>
<comment type="subcellular location">
    <subcellularLocation>
        <location evidence="1">Secreted</location>
    </subcellularLocation>
</comment>
<dbReference type="PRINTS" id="PR00313">
    <property type="entry name" value="CABNDNGRPT"/>
</dbReference>
<evidence type="ECO:0000256" key="3">
    <source>
        <dbReference type="SAM" id="MobiDB-lite"/>
    </source>
</evidence>
<dbReference type="InterPro" id="IPR001343">
    <property type="entry name" value="Hemolysn_Ca-bd"/>
</dbReference>
<protein>
    <submittedName>
        <fullName evidence="4">Uncharacterized protein</fullName>
    </submittedName>
</protein>
<keyword evidence="5" id="KW-1185">Reference proteome</keyword>
<sequence length="529" mass="55163">PGNDTLRGGDDDDTATGGEGSDKLVGGPGNDELAGGDGDDQMDGGVGDDVIQGGGGTDELIGGDGNDDMDGGDGDDRMDGGIGDDRMDGGGGNDDVEGGPGLNACVPDPDDAGGDKCTDKAVPLIDITSLKWVGENAVDNTEPRTVSVSAHITDDRSGIVYASVSFRNPDPEGPTLSLWSYGAPAVGYTHDGTFTMSGQLPALSRSGEWTLASVYLTDRVHRWTVYNVQPDGTATYQGSLNQENTDGGTATLTPLTVTGDYDAAGPEADLTGAQWQTPRELDNTIDRTATLRLPVTDDLAGVNSIGIALTSVSEPFGIQANLGNSTLVEGGTITDGDWEVSGMLPAHLPAGVWRVYGITLWDKANRYRQYFRPDDAEDGVNWPATITITGDATSDRDKPALDLTGGEMLGDSTGDNSVDRDVRMRIHASDDMSGVVGISAHIRTDGAESWLGGSEGNEEDGWVIGGTLPATTTPGQWWIDSIMVQDRVGRYRYYTIAADGSYTTDDGGSGQSSLPKYTLTPIGGGFATN</sequence>
<dbReference type="InterPro" id="IPR050557">
    <property type="entry name" value="RTX_toxin/Mannuronan_C5-epim"/>
</dbReference>
<comment type="caution">
    <text evidence="4">The sequence shown here is derived from an EMBL/GenBank/DDBJ whole genome shotgun (WGS) entry which is preliminary data.</text>
</comment>
<keyword evidence="2" id="KW-0964">Secreted</keyword>
<dbReference type="Proteomes" id="UP001595867">
    <property type="component" value="Unassembled WGS sequence"/>
</dbReference>
<dbReference type="SUPFAM" id="SSF51120">
    <property type="entry name" value="beta-Roll"/>
    <property type="match status" value="1"/>
</dbReference>
<dbReference type="Pfam" id="PF00353">
    <property type="entry name" value="HemolysinCabind"/>
    <property type="match status" value="3"/>
</dbReference>
<accession>A0ABV8J6A8</accession>
<feature type="compositionally biased region" description="Gly residues" evidence="3">
    <location>
        <begin position="89"/>
        <end position="100"/>
    </location>
</feature>